<dbReference type="GO" id="GO:0004135">
    <property type="term" value="F:amylo-alpha-1,6-glucosidase activity"/>
    <property type="evidence" value="ECO:0007669"/>
    <property type="project" value="InterPro"/>
</dbReference>
<dbReference type="InterPro" id="IPR013783">
    <property type="entry name" value="Ig-like_fold"/>
</dbReference>
<dbReference type="Pfam" id="PF00128">
    <property type="entry name" value="Alpha-amylase"/>
    <property type="match status" value="1"/>
</dbReference>
<dbReference type="CDD" id="cd11326">
    <property type="entry name" value="AmyAc_Glg_debranch"/>
    <property type="match status" value="1"/>
</dbReference>
<evidence type="ECO:0000313" key="6">
    <source>
        <dbReference type="Proteomes" id="UP000666240"/>
    </source>
</evidence>
<keyword evidence="6" id="KW-1185">Reference proteome</keyword>
<dbReference type="InterPro" id="IPR044505">
    <property type="entry name" value="GlgX_Isoamylase_N_E_set"/>
</dbReference>
<dbReference type="Gene3D" id="3.20.20.80">
    <property type="entry name" value="Glycosidases"/>
    <property type="match status" value="1"/>
</dbReference>
<evidence type="ECO:0000256" key="2">
    <source>
        <dbReference type="ARBA" id="ARBA00022801"/>
    </source>
</evidence>
<dbReference type="RefSeq" id="WP_209335112.1">
    <property type="nucleotide sequence ID" value="NZ_JAGIYY010000002.1"/>
</dbReference>
<gene>
    <name evidence="5" type="primary">glgX</name>
    <name evidence="5" type="ORF">J5Y06_09275</name>
</gene>
<dbReference type="Pfam" id="PF02922">
    <property type="entry name" value="CBM_48"/>
    <property type="match status" value="1"/>
</dbReference>
<dbReference type="SUPFAM" id="SSF51011">
    <property type="entry name" value="Glycosyl hydrolase domain"/>
    <property type="match status" value="1"/>
</dbReference>
<dbReference type="CDD" id="cd02856">
    <property type="entry name" value="E_set_GDE_Isoamylase_N"/>
    <property type="match status" value="1"/>
</dbReference>
<evidence type="ECO:0000259" key="4">
    <source>
        <dbReference type="SMART" id="SM00642"/>
    </source>
</evidence>
<dbReference type="EMBL" id="JAGIYY010000002">
    <property type="protein sequence ID" value="MBP0438838.1"/>
    <property type="molecule type" value="Genomic_DNA"/>
</dbReference>
<evidence type="ECO:0000256" key="3">
    <source>
        <dbReference type="ARBA" id="ARBA00023295"/>
    </source>
</evidence>
<accession>A0A8J7R1E7</accession>
<dbReference type="AlphaFoldDB" id="A0A8J7R1E7"/>
<dbReference type="InterPro" id="IPR011837">
    <property type="entry name" value="Glycogen_debranch_GlgX"/>
</dbReference>
<evidence type="ECO:0000256" key="1">
    <source>
        <dbReference type="ARBA" id="ARBA00008061"/>
    </source>
</evidence>
<proteinExistence type="inferred from homology"/>
<evidence type="ECO:0000313" key="5">
    <source>
        <dbReference type="EMBL" id="MBP0438838.1"/>
    </source>
</evidence>
<sequence>MSTRHAQLGAKPDASGTHFAVWSSAAERIWVSLFDATGERETARHELSRGAHEVFALHLPGVSEGARYGFRAEGAYEPDRGLWFDPNKLLTDPYALTLDRPFTYDPRLGAPREAAIDTAPLMPKCVVTRLPAALPAQPPLFQPGGLIYELNVRAFTMRHPGVAKDKQGTIAALAEPVVIEYLQKLGVSAVELMPITAWIDERHLPTLGLRNAWGYNPVNYLALDPRLAPGGQSELRDAVAALKRAGIGTILDVVFNHTGESDQWGPTLSLRGLDARSYFRHAPDGTLVNDTGTGNTLACDHPAAQHLILDALRHFVLQSGIEGFRFDLAPILGRDKNGFSAKSALLQSLRSDPVVGSRTLIAEPWDIGAGGYQLGNFRAPFLEWNDRYRDDVRRFWRGDGGLGALATRLAGSSDIFGRSGEDETRSINFLASHDGMALADVTAYCEKHNAANGEDNRDGHNENLSWNHGVEGPSGNAAVLRARRADLKAMLGTLFASVGTIMLTAGDEFGRTQKGNNNAYAQDNDTTWLDWESADADLLGHASALSQLRKRHPVLGHARLLTSKDVQWLSPTGEALSALEWEEPDSRKLAMVLTCEGERLAVLVNGGHRASLFRLPEVSGVRWRTLDGECREDHLVESPPRSVVFAIEEPVGELLNEDRP</sequence>
<dbReference type="InterPro" id="IPR013780">
    <property type="entry name" value="Glyco_hydro_b"/>
</dbReference>
<keyword evidence="2" id="KW-0378">Hydrolase</keyword>
<dbReference type="SMART" id="SM00642">
    <property type="entry name" value="Aamy"/>
    <property type="match status" value="1"/>
</dbReference>
<dbReference type="InterPro" id="IPR017853">
    <property type="entry name" value="GH"/>
</dbReference>
<dbReference type="InterPro" id="IPR014756">
    <property type="entry name" value="Ig_E-set"/>
</dbReference>
<dbReference type="GO" id="GO:0005980">
    <property type="term" value="P:glycogen catabolic process"/>
    <property type="evidence" value="ECO:0007669"/>
    <property type="project" value="InterPro"/>
</dbReference>
<organism evidence="5 6">
    <name type="scientific">Tianweitania sediminis</name>
    <dbReference type="NCBI Taxonomy" id="1502156"/>
    <lineage>
        <taxon>Bacteria</taxon>
        <taxon>Pseudomonadati</taxon>
        <taxon>Pseudomonadota</taxon>
        <taxon>Alphaproteobacteria</taxon>
        <taxon>Hyphomicrobiales</taxon>
        <taxon>Phyllobacteriaceae</taxon>
        <taxon>Tianweitania</taxon>
    </lineage>
</organism>
<comment type="caution">
    <text evidence="5">The sequence shown here is derived from an EMBL/GenBank/DDBJ whole genome shotgun (WGS) entry which is preliminary data.</text>
</comment>
<dbReference type="InterPro" id="IPR004193">
    <property type="entry name" value="Glyco_hydro_13_N"/>
</dbReference>
<feature type="domain" description="Glycosyl hydrolase family 13 catalytic" evidence="4">
    <location>
        <begin position="149"/>
        <end position="549"/>
    </location>
</feature>
<dbReference type="Proteomes" id="UP000666240">
    <property type="component" value="Unassembled WGS sequence"/>
</dbReference>
<dbReference type="Gene3D" id="2.60.40.1180">
    <property type="entry name" value="Golgi alpha-mannosidase II"/>
    <property type="match status" value="1"/>
</dbReference>
<comment type="similarity">
    <text evidence="1">Belongs to the glycosyl hydrolase 13 family.</text>
</comment>
<dbReference type="Gene3D" id="2.60.40.10">
    <property type="entry name" value="Immunoglobulins"/>
    <property type="match status" value="1"/>
</dbReference>
<dbReference type="SUPFAM" id="SSF51445">
    <property type="entry name" value="(Trans)glycosidases"/>
    <property type="match status" value="1"/>
</dbReference>
<keyword evidence="3" id="KW-0326">Glycosidase</keyword>
<dbReference type="InterPro" id="IPR006047">
    <property type="entry name" value="GH13_cat_dom"/>
</dbReference>
<name>A0A8J7R1E7_9HYPH</name>
<dbReference type="NCBIfam" id="TIGR02100">
    <property type="entry name" value="glgX_debranch"/>
    <property type="match status" value="1"/>
</dbReference>
<dbReference type="PANTHER" id="PTHR43002">
    <property type="entry name" value="GLYCOGEN DEBRANCHING ENZYME"/>
    <property type="match status" value="1"/>
</dbReference>
<dbReference type="SUPFAM" id="SSF81296">
    <property type="entry name" value="E set domains"/>
    <property type="match status" value="1"/>
</dbReference>
<protein>
    <submittedName>
        <fullName evidence="5">Glycogen debranching protein GlgX</fullName>
    </submittedName>
</protein>
<reference evidence="5" key="1">
    <citation type="submission" date="2021-03" db="EMBL/GenBank/DDBJ databases">
        <title>Genome sequencing and assembly of Tianweitania sediminis.</title>
        <authorList>
            <person name="Chhetri G."/>
        </authorList>
    </citation>
    <scope>NUCLEOTIDE SEQUENCE</scope>
    <source>
        <strain evidence="5">Z8</strain>
    </source>
</reference>